<dbReference type="Proteomes" id="UP001519460">
    <property type="component" value="Unassembled WGS sequence"/>
</dbReference>
<evidence type="ECO:0000313" key="4">
    <source>
        <dbReference type="Proteomes" id="UP001519460"/>
    </source>
</evidence>
<feature type="compositionally biased region" description="Low complexity" evidence="1">
    <location>
        <begin position="780"/>
        <end position="798"/>
    </location>
</feature>
<dbReference type="SMART" id="SM00254">
    <property type="entry name" value="ShKT"/>
    <property type="match status" value="2"/>
</dbReference>
<organism evidence="3 4">
    <name type="scientific">Batillaria attramentaria</name>
    <dbReference type="NCBI Taxonomy" id="370345"/>
    <lineage>
        <taxon>Eukaryota</taxon>
        <taxon>Metazoa</taxon>
        <taxon>Spiralia</taxon>
        <taxon>Lophotrochozoa</taxon>
        <taxon>Mollusca</taxon>
        <taxon>Gastropoda</taxon>
        <taxon>Caenogastropoda</taxon>
        <taxon>Sorbeoconcha</taxon>
        <taxon>Cerithioidea</taxon>
        <taxon>Batillariidae</taxon>
        <taxon>Batillaria</taxon>
    </lineage>
</organism>
<feature type="domain" description="ShKT" evidence="2">
    <location>
        <begin position="741"/>
        <end position="773"/>
    </location>
</feature>
<comment type="caution">
    <text evidence="3">The sequence shown here is derived from an EMBL/GenBank/DDBJ whole genome shotgun (WGS) entry which is preliminary data.</text>
</comment>
<sequence length="1060" mass="115382">MHVSGQRVGMNCKVKNHDEQPLHGNNHHMIHVNDFQHCFDQELINSENCRPTLTNYTGDSRGCYYCCLDQACYEDHVQHCNDHGKWSCRTGEFCAFTVNGNGHVSEVCKDKALMENCIHNLQNNEASCNPISTHPTGHKCHYCCEDEHCLTELLQIHQPKHCYVNGTWACESDEYCQIHKGPDGVDMSCKSDFNFTHWLDNYEICEKSQSLNDPSCNHTRLGLASQHDCFYCCQSEECFRNVFNLPKPTTTAASTTAASTPLTSATPTHCYADSDWACQSEEFCALTISSSDLVMICQDINSTWEGCVSEQDQNAESCSPTLTSTEGPDCHYCCKSERCFADLLLHTDHLVTTEVPSKDCIQSGQWACESHEFCALKFGSATTIKCEDIDSQWQSCMDSGVLCSPNKLSGAEFSECSYCCRDLDCIMGLLRPSASTTTPTPSSTYWTPATTGHQTVTEAPPDTKTCFHNGAWACQTDENCLDSERNNDPACHARLRDASVSVRGNCSHCCLNSQCITDLFTPPKPVTTTPEPGTTTSEPDTTTSEPLTTTETVATSAPMTNAPTTVATVTTNRPLVTYRQPGHNSCYTSECHIGDTFEKCISGEWACRNDQFCRIRTYIATGELAMDCLPATGTELLSCGQESSLKTCHQPEDFNNHDCHFCCLHHDCVVDKSNILITKETSTTPTQPTTATSPLPRTSPPSATDDCVDSYVGDCSKDFAGRCSESYIMEICAKSCGTCDCPDTIADCTVKYSDQCTNPLVQQMCPRTCRVCHMTESTTTVEPTTPTTTSPPTSPTTSLRPGPGMCAVCSALDCLLSDPSNTPCDSGSDYCITTVKDTTHGRDIERKCASLETCNNITLKETCQSIENKILGVGVTCEYCCSAPNCNAPPGLIPEKGLITHHPLTMTPSTKLSTFSENHPLASNPPSPAATDPVSQPVTSSISPPTETSTTTSPRTPTPTGVCAVCSALDCLLSDPSNTLCDSGSDYCITTVKDTTHGRDIERKCASLQTCNDITLKETCQSIENKILGVGVTCEYCCSAPNCNAPPGLIPEKGLITHHR</sequence>
<accession>A0ABD0KJZ2</accession>
<feature type="region of interest" description="Disordered" evidence="1">
    <location>
        <begin position="679"/>
        <end position="702"/>
    </location>
</feature>
<evidence type="ECO:0000259" key="2">
    <source>
        <dbReference type="SMART" id="SM00254"/>
    </source>
</evidence>
<feature type="region of interest" description="Disordered" evidence="1">
    <location>
        <begin position="522"/>
        <end position="547"/>
    </location>
</feature>
<proteinExistence type="predicted"/>
<feature type="domain" description="ShKT" evidence="2">
    <location>
        <begin position="706"/>
        <end position="740"/>
    </location>
</feature>
<feature type="region of interest" description="Disordered" evidence="1">
    <location>
        <begin position="780"/>
        <end position="799"/>
    </location>
</feature>
<evidence type="ECO:0000313" key="3">
    <source>
        <dbReference type="EMBL" id="KAK7487287.1"/>
    </source>
</evidence>
<gene>
    <name evidence="3" type="ORF">BaRGS_00021515</name>
</gene>
<feature type="compositionally biased region" description="Low complexity" evidence="1">
    <location>
        <begin position="526"/>
        <end position="547"/>
    </location>
</feature>
<dbReference type="EMBL" id="JACVVK020000167">
    <property type="protein sequence ID" value="KAK7487287.1"/>
    <property type="molecule type" value="Genomic_DNA"/>
</dbReference>
<feature type="compositionally biased region" description="Low complexity" evidence="1">
    <location>
        <begin position="939"/>
        <end position="957"/>
    </location>
</feature>
<reference evidence="3 4" key="1">
    <citation type="journal article" date="2023" name="Sci. Data">
        <title>Genome assembly of the Korean intertidal mud-creeper Batillaria attramentaria.</title>
        <authorList>
            <person name="Patra A.K."/>
            <person name="Ho P.T."/>
            <person name="Jun S."/>
            <person name="Lee S.J."/>
            <person name="Kim Y."/>
            <person name="Won Y.J."/>
        </authorList>
    </citation>
    <scope>NUCLEOTIDE SEQUENCE [LARGE SCALE GENOMIC DNA]</scope>
    <source>
        <strain evidence="3">Wonlab-2016</strain>
    </source>
</reference>
<dbReference type="InterPro" id="IPR003582">
    <property type="entry name" value="ShKT_dom"/>
</dbReference>
<feature type="compositionally biased region" description="Low complexity" evidence="1">
    <location>
        <begin position="679"/>
        <end position="696"/>
    </location>
</feature>
<keyword evidence="4" id="KW-1185">Reference proteome</keyword>
<feature type="region of interest" description="Disordered" evidence="1">
    <location>
        <begin position="909"/>
        <end position="957"/>
    </location>
</feature>
<name>A0ABD0KJZ2_9CAEN</name>
<protein>
    <recommendedName>
        <fullName evidence="2">ShKT domain-containing protein</fullName>
    </recommendedName>
</protein>
<evidence type="ECO:0000256" key="1">
    <source>
        <dbReference type="SAM" id="MobiDB-lite"/>
    </source>
</evidence>
<dbReference type="AlphaFoldDB" id="A0ABD0KJZ2"/>